<name>A0A2G3PR43_WILMA</name>
<dbReference type="Gene3D" id="2.130.10.10">
    <property type="entry name" value="YVTN repeat-like/Quinoprotein amine dehydrogenase"/>
    <property type="match status" value="2"/>
</dbReference>
<evidence type="ECO:0000256" key="1">
    <source>
        <dbReference type="SAM" id="Phobius"/>
    </source>
</evidence>
<keyword evidence="1" id="KW-0472">Membrane</keyword>
<dbReference type="EMBL" id="PEBD01000004">
    <property type="protein sequence ID" value="PHV68220.1"/>
    <property type="molecule type" value="Genomic_DNA"/>
</dbReference>
<comment type="caution">
    <text evidence="3">The sequence shown here is derived from an EMBL/GenBank/DDBJ whole genome shotgun (WGS) entry which is preliminary data.</text>
</comment>
<evidence type="ECO:0000313" key="3">
    <source>
        <dbReference type="EMBL" id="PHV68220.1"/>
    </source>
</evidence>
<dbReference type="InterPro" id="IPR015943">
    <property type="entry name" value="WD40/YVTN_repeat-like_dom_sf"/>
</dbReference>
<evidence type="ECO:0000259" key="2">
    <source>
        <dbReference type="Pfam" id="PF13360"/>
    </source>
</evidence>
<feature type="transmembrane region" description="Helical" evidence="1">
    <location>
        <begin position="12"/>
        <end position="32"/>
    </location>
</feature>
<proteinExistence type="predicted"/>
<evidence type="ECO:0000313" key="4">
    <source>
        <dbReference type="Proteomes" id="UP000225108"/>
    </source>
</evidence>
<keyword evidence="1" id="KW-0812">Transmembrane</keyword>
<protein>
    <recommendedName>
        <fullName evidence="2">Pyrrolo-quinoline quinone repeat domain-containing protein</fullName>
    </recommendedName>
</protein>
<sequence>MDHMLKRRSMPGIGSVVFLLSVAMVVSVGLVFSVNPTADATVYGNGQLRPYPNSPEERWSLDLTSMQTYGEGDTPEVVGTFGDVWLVAYPSGLGNTYSAIDHRTGEQLWDTPIDAGLGSCAINGSGEVGCALNLADQPDGFYLADLTTGQLRDASPDNDTQSVVGVGPDFLRVNGSGYQVTRNKPDGTQLWARSFAAAAKTEVDGELVVISASDGSKHVIDPATGADKFGCASCDLRIYPTGVALQFTDAGSPRVEFYTRGGTRTSVNEGQQLVSGPAVLAVTTGSGPGQVMQTQGAYSVFDPAQKDKLWQVTDPELSKVASRPCGSVVAFARKDGSRSILDLRTGEKVGEVPRPEPGQPGTNIDYLTCVGQGEDTAVFGNAGELTAFNIGDGSVAWQRSIVGGQAAIVDGYLVLEEGTTLSLLAPS</sequence>
<accession>A0A2G3PR43</accession>
<feature type="domain" description="Pyrrolo-quinoline quinone repeat" evidence="2">
    <location>
        <begin position="291"/>
        <end position="403"/>
    </location>
</feature>
<dbReference type="InterPro" id="IPR002372">
    <property type="entry name" value="PQQ_rpt_dom"/>
</dbReference>
<feature type="domain" description="Pyrrolo-quinoline quinone repeat" evidence="2">
    <location>
        <begin position="98"/>
        <end position="226"/>
    </location>
</feature>
<reference evidence="3 4" key="1">
    <citation type="submission" date="2017-10" db="EMBL/GenBank/DDBJ databases">
        <title>The draft genome sequence of Williamsia sp. BULT 1.1 isolated from the semi-arid grassland soils from South Africa.</title>
        <authorList>
            <person name="Kabwe M.H."/>
            <person name="Govender N."/>
            <person name="Mutseka Lunga P."/>
            <person name="Vikram S."/>
            <person name="Makhalanyane T.P."/>
        </authorList>
    </citation>
    <scope>NUCLEOTIDE SEQUENCE [LARGE SCALE GENOMIC DNA]</scope>
    <source>
        <strain evidence="3 4">BULT 1.1</strain>
    </source>
</reference>
<gene>
    <name evidence="3" type="ORF">CSW57_02965</name>
</gene>
<dbReference type="SUPFAM" id="SSF50998">
    <property type="entry name" value="Quinoprotein alcohol dehydrogenase-like"/>
    <property type="match status" value="1"/>
</dbReference>
<keyword evidence="1" id="KW-1133">Transmembrane helix</keyword>
<dbReference type="Proteomes" id="UP000225108">
    <property type="component" value="Unassembled WGS sequence"/>
</dbReference>
<dbReference type="InterPro" id="IPR011047">
    <property type="entry name" value="Quinoprotein_ADH-like_sf"/>
</dbReference>
<dbReference type="Pfam" id="PF13360">
    <property type="entry name" value="PQQ_2"/>
    <property type="match status" value="2"/>
</dbReference>
<organism evidence="3 4">
    <name type="scientific">Williamsia marianensis</name>
    <dbReference type="NCBI Taxonomy" id="85044"/>
    <lineage>
        <taxon>Bacteria</taxon>
        <taxon>Bacillati</taxon>
        <taxon>Actinomycetota</taxon>
        <taxon>Actinomycetes</taxon>
        <taxon>Mycobacteriales</taxon>
        <taxon>Nocardiaceae</taxon>
        <taxon>Williamsia</taxon>
    </lineage>
</organism>
<dbReference type="AlphaFoldDB" id="A0A2G3PR43"/>